<dbReference type="EMBL" id="CM020620">
    <property type="protein sequence ID" value="KAK1867138.1"/>
    <property type="molecule type" value="Genomic_DNA"/>
</dbReference>
<gene>
    <name evidence="1" type="ORF">I4F81_009647</name>
</gene>
<evidence type="ECO:0000313" key="1">
    <source>
        <dbReference type="EMBL" id="KAK1867138.1"/>
    </source>
</evidence>
<accession>A0ACC3CBG6</accession>
<protein>
    <submittedName>
        <fullName evidence="1">Uncharacterized protein</fullName>
    </submittedName>
</protein>
<organism evidence="1 2">
    <name type="scientific">Pyropia yezoensis</name>
    <name type="common">Susabi-nori</name>
    <name type="synonym">Porphyra yezoensis</name>
    <dbReference type="NCBI Taxonomy" id="2788"/>
    <lineage>
        <taxon>Eukaryota</taxon>
        <taxon>Rhodophyta</taxon>
        <taxon>Bangiophyceae</taxon>
        <taxon>Bangiales</taxon>
        <taxon>Bangiaceae</taxon>
        <taxon>Pyropia</taxon>
    </lineage>
</organism>
<evidence type="ECO:0000313" key="2">
    <source>
        <dbReference type="Proteomes" id="UP000798662"/>
    </source>
</evidence>
<comment type="caution">
    <text evidence="1">The sequence shown here is derived from an EMBL/GenBank/DDBJ whole genome shotgun (WGS) entry which is preliminary data.</text>
</comment>
<reference evidence="1" key="1">
    <citation type="submission" date="2019-11" db="EMBL/GenBank/DDBJ databases">
        <title>Nori genome reveals adaptations in red seaweeds to the harsh intertidal environment.</title>
        <authorList>
            <person name="Wang D."/>
            <person name="Mao Y."/>
        </authorList>
    </citation>
    <scope>NUCLEOTIDE SEQUENCE</scope>
    <source>
        <tissue evidence="1">Gametophyte</tissue>
    </source>
</reference>
<proteinExistence type="predicted"/>
<keyword evidence="2" id="KW-1185">Reference proteome</keyword>
<name>A0ACC3CBG6_PYRYE</name>
<sequence>MAVDAAPPPPAGAPSTILHLAPAAAFAAARAAYDAACAGRGGGSGSGSGGGGDGSDGYAPADLPATGFVHCAPDTATLRRVANHFYAASPPEVAWVVLVVAVDALPAGALVWEAPAGVGATPHSDEAVGVDGGGGGGCGGGSGGGGKGGGGEERSGLMPHVYGPLPWAALDVYPATRAADGTFTSVDRPPPASAP</sequence>
<dbReference type="Proteomes" id="UP000798662">
    <property type="component" value="Chromosome 3"/>
</dbReference>